<organism evidence="2">
    <name type="scientific">candidate division WOR-3 bacterium</name>
    <dbReference type="NCBI Taxonomy" id="2052148"/>
    <lineage>
        <taxon>Bacteria</taxon>
        <taxon>Bacteria division WOR-3</taxon>
    </lineage>
</organism>
<dbReference type="PANTHER" id="PTHR47723">
    <property type="entry name" value="OS05G0353850 PROTEIN"/>
    <property type="match status" value="1"/>
</dbReference>
<dbReference type="InterPro" id="IPR036397">
    <property type="entry name" value="RNaseH_sf"/>
</dbReference>
<evidence type="ECO:0000313" key="2">
    <source>
        <dbReference type="EMBL" id="HEN28635.1"/>
    </source>
</evidence>
<dbReference type="GO" id="GO:0003676">
    <property type="term" value="F:nucleic acid binding"/>
    <property type="evidence" value="ECO:0007669"/>
    <property type="project" value="InterPro"/>
</dbReference>
<evidence type="ECO:0000313" key="3">
    <source>
        <dbReference type="EMBL" id="HGL17614.1"/>
    </source>
</evidence>
<dbReference type="SUPFAM" id="SSF53098">
    <property type="entry name" value="Ribonuclease H-like"/>
    <property type="match status" value="1"/>
</dbReference>
<evidence type="ECO:0000259" key="1">
    <source>
        <dbReference type="PROSITE" id="PS50879"/>
    </source>
</evidence>
<feature type="domain" description="RNase H type-1" evidence="1">
    <location>
        <begin position="1"/>
        <end position="130"/>
    </location>
</feature>
<dbReference type="EMBL" id="DSOL01000239">
    <property type="protein sequence ID" value="HEN28635.1"/>
    <property type="molecule type" value="Genomic_DNA"/>
</dbReference>
<protein>
    <submittedName>
        <fullName evidence="2">Ribonuclease HI family protein</fullName>
    </submittedName>
</protein>
<dbReference type="GO" id="GO:0004523">
    <property type="term" value="F:RNA-DNA hybrid ribonuclease activity"/>
    <property type="evidence" value="ECO:0007669"/>
    <property type="project" value="InterPro"/>
</dbReference>
<dbReference type="Gene3D" id="3.30.420.10">
    <property type="entry name" value="Ribonuclease H-like superfamily/Ribonuclease H"/>
    <property type="match status" value="1"/>
</dbReference>
<proteinExistence type="predicted"/>
<gene>
    <name evidence="2" type="ORF">ENQ77_08355</name>
    <name evidence="3" type="ORF">ENU66_04730</name>
</gene>
<accession>A0A7C2P885</accession>
<dbReference type="Pfam" id="PF13456">
    <property type="entry name" value="RVT_3"/>
    <property type="match status" value="1"/>
</dbReference>
<dbReference type="InterPro" id="IPR012337">
    <property type="entry name" value="RNaseH-like_sf"/>
</dbReference>
<sequence>MRKCELFIDGSSRGNPGEAGCGFIIYCEGKKIIERSIYLGIKTNNEAEYHGLLEALKAAKEAECEDIIIYSDSELLVNHINGVYRVRASNLKPLRDEALNLLKNFKSWQVIHISRDKNFETDLLAKNVSKEGKNGKN</sequence>
<dbReference type="PROSITE" id="PS50879">
    <property type="entry name" value="RNASE_H_1"/>
    <property type="match status" value="1"/>
</dbReference>
<dbReference type="AlphaFoldDB" id="A0A7C2P885"/>
<name>A0A7C2P885_UNCW3</name>
<dbReference type="CDD" id="cd09279">
    <property type="entry name" value="RNase_HI_like"/>
    <property type="match status" value="1"/>
</dbReference>
<comment type="caution">
    <text evidence="2">The sequence shown here is derived from an EMBL/GenBank/DDBJ whole genome shotgun (WGS) entry which is preliminary data.</text>
</comment>
<reference evidence="2" key="1">
    <citation type="journal article" date="2020" name="mSystems">
        <title>Genome- and Community-Level Interaction Insights into Carbon Utilization and Element Cycling Functions of Hydrothermarchaeota in Hydrothermal Sediment.</title>
        <authorList>
            <person name="Zhou Z."/>
            <person name="Liu Y."/>
            <person name="Xu W."/>
            <person name="Pan J."/>
            <person name="Luo Z.H."/>
            <person name="Li M."/>
        </authorList>
    </citation>
    <scope>NUCLEOTIDE SEQUENCE [LARGE SCALE GENOMIC DNA]</scope>
    <source>
        <strain evidence="2">SpSt-34</strain>
        <strain evidence="3">SpSt-69</strain>
    </source>
</reference>
<dbReference type="InterPro" id="IPR053151">
    <property type="entry name" value="RNase_H-like"/>
</dbReference>
<dbReference type="EMBL" id="DTDJ01000031">
    <property type="protein sequence ID" value="HGL17614.1"/>
    <property type="molecule type" value="Genomic_DNA"/>
</dbReference>
<dbReference type="PANTHER" id="PTHR47723:SF19">
    <property type="entry name" value="POLYNUCLEOTIDYL TRANSFERASE, RIBONUCLEASE H-LIKE SUPERFAMILY PROTEIN"/>
    <property type="match status" value="1"/>
</dbReference>
<dbReference type="InterPro" id="IPR002156">
    <property type="entry name" value="RNaseH_domain"/>
</dbReference>